<dbReference type="SUPFAM" id="SSF64496">
    <property type="entry name" value="DNA-binding domain of intron-encoded endonucleases"/>
    <property type="match status" value="2"/>
</dbReference>
<feature type="domain" description="Nuclease associated modular" evidence="2">
    <location>
        <begin position="220"/>
        <end position="236"/>
    </location>
</feature>
<dbReference type="KEGG" id="vg:40089553"/>
<dbReference type="RefSeq" id="YP_009613183.1">
    <property type="nucleotide sequence ID" value="NC_042019.1"/>
</dbReference>
<dbReference type="GO" id="GO:0004519">
    <property type="term" value="F:endonuclease activity"/>
    <property type="evidence" value="ECO:0007669"/>
    <property type="project" value="UniProtKB-KW"/>
</dbReference>
<dbReference type="GeneID" id="40089553"/>
<dbReference type="GO" id="GO:0003677">
    <property type="term" value="F:DNA binding"/>
    <property type="evidence" value="ECO:0007669"/>
    <property type="project" value="InterPro"/>
</dbReference>
<feature type="domain" description="Nuclease associated modular" evidence="2">
    <location>
        <begin position="130"/>
        <end position="146"/>
    </location>
</feature>
<evidence type="ECO:0000259" key="2">
    <source>
        <dbReference type="SMART" id="SM00496"/>
    </source>
</evidence>
<keyword evidence="3" id="KW-0255">Endonuclease</keyword>
<evidence type="ECO:0000256" key="1">
    <source>
        <dbReference type="SAM" id="MobiDB-lite"/>
    </source>
</evidence>
<dbReference type="Pfam" id="PF07460">
    <property type="entry name" value="NUMOD3"/>
    <property type="match status" value="2"/>
</dbReference>
<feature type="domain" description="Nuclease associated modular" evidence="2">
    <location>
        <begin position="244"/>
        <end position="260"/>
    </location>
</feature>
<reference evidence="3 4" key="1">
    <citation type="submission" date="2017-07" db="EMBL/GenBank/DDBJ databases">
        <title>In vitro design and evaluation of phage cocktails against multidrug-resistant Aeromonas salmonicida.</title>
        <authorList>
            <person name="Chen L."/>
            <person name="Yuan S."/>
            <person name="Ma Y."/>
        </authorList>
    </citation>
    <scope>NUCLEOTIDE SEQUENCE [LARGE SCALE GENOMIC DNA]</scope>
</reference>
<feature type="domain" description="Nuclease associated modular" evidence="2">
    <location>
        <begin position="166"/>
        <end position="182"/>
    </location>
</feature>
<protein>
    <submittedName>
        <fullName evidence="3">Putative homing endonuclease</fullName>
    </submittedName>
</protein>
<keyword evidence="3" id="KW-0378">Hydrolase</keyword>
<dbReference type="Proteomes" id="UP000221110">
    <property type="component" value="Segment"/>
</dbReference>
<feature type="domain" description="Nuclease associated modular" evidence="2">
    <location>
        <begin position="200"/>
        <end position="216"/>
    </location>
</feature>
<feature type="domain" description="Nuclease associated modular" evidence="2">
    <location>
        <begin position="183"/>
        <end position="199"/>
    </location>
</feature>
<dbReference type="SMART" id="SM00496">
    <property type="entry name" value="IENR2"/>
    <property type="match status" value="6"/>
</dbReference>
<feature type="compositionally biased region" description="Basic and acidic residues" evidence="1">
    <location>
        <begin position="133"/>
        <end position="155"/>
    </location>
</feature>
<feature type="region of interest" description="Disordered" evidence="1">
    <location>
        <begin position="129"/>
        <end position="155"/>
    </location>
</feature>
<proteinExistence type="predicted"/>
<keyword evidence="3" id="KW-0540">Nuclease</keyword>
<keyword evidence="4" id="KW-1185">Reference proteome</keyword>
<name>A0A223LGT2_9CAUD</name>
<organism evidence="3 4">
    <name type="scientific">Aeromonas phage AS-gz</name>
    <dbReference type="NCBI Taxonomy" id="2026082"/>
    <lineage>
        <taxon>Viruses</taxon>
        <taxon>Duplodnaviria</taxon>
        <taxon>Heunggongvirae</taxon>
        <taxon>Uroviricota</taxon>
        <taxon>Caudoviricetes</taxon>
        <taxon>Pantevenvirales</taxon>
        <taxon>Straboviridae</taxon>
        <taxon>Tulanevirus</taxon>
        <taxon>Tulanevirus asgz</taxon>
    </lineage>
</organism>
<evidence type="ECO:0000313" key="3">
    <source>
        <dbReference type="EMBL" id="ASU00732.1"/>
    </source>
</evidence>
<accession>A0A223LGT2</accession>
<dbReference type="EMBL" id="MF479730">
    <property type="protein sequence ID" value="ASU00732.1"/>
    <property type="molecule type" value="Genomic_DNA"/>
</dbReference>
<evidence type="ECO:0000313" key="4">
    <source>
        <dbReference type="Proteomes" id="UP000221110"/>
    </source>
</evidence>
<sequence>MNIRDEILAIFPNCDRRYLDKYIDIVTSPKMYANGEFTENHHILPKSIWRKYANIKKYEWNCATLSIHDHIYAHVYFSMCTNSLWNAIQALSNFNANGTRKFPGNKEINAIIVAKKLYREHCRGKNAPFYGRKHTDESKQKISEARKGDKWNDERKQQLSKILKSLNMKRSDEFKAKCAERARTRIWTTEMRVKISAAHTGKKLSEKQKAEISKFMTGRKPKPMSEETLAKFAESRKAEGNPMYGIKHTDEWKSKHSEILKKANRKGPVWNELYDELVGYWNITKPKTGYMFSIWLSKNTQHNIPHSKLGKFVKAMNCR</sequence>
<dbReference type="InterPro" id="IPR003611">
    <property type="entry name" value="NUMOD3"/>
</dbReference>